<feature type="chain" id="PRO_5019723709" description="DUF5329 domain-containing protein" evidence="1">
    <location>
        <begin position="22"/>
        <end position="119"/>
    </location>
</feature>
<dbReference type="EMBL" id="RBID01000011">
    <property type="protein sequence ID" value="RKQ61460.1"/>
    <property type="molecule type" value="Genomic_DNA"/>
</dbReference>
<gene>
    <name evidence="2" type="ORF">C8E02_1235</name>
</gene>
<dbReference type="Proteomes" id="UP000279384">
    <property type="component" value="Unassembled WGS sequence"/>
</dbReference>
<dbReference type="RefSeq" id="WP_245961075.1">
    <property type="nucleotide sequence ID" value="NZ_JAQQKZ010000004.1"/>
</dbReference>
<name>A0A495BJE1_VOGIN</name>
<proteinExistence type="predicted"/>
<organism evidence="2 3">
    <name type="scientific">Vogesella indigofera</name>
    <name type="common">Pseudomonas indigofera</name>
    <dbReference type="NCBI Taxonomy" id="45465"/>
    <lineage>
        <taxon>Bacteria</taxon>
        <taxon>Pseudomonadati</taxon>
        <taxon>Pseudomonadota</taxon>
        <taxon>Betaproteobacteria</taxon>
        <taxon>Neisseriales</taxon>
        <taxon>Chromobacteriaceae</taxon>
        <taxon>Vogesella</taxon>
    </lineage>
</organism>
<evidence type="ECO:0008006" key="4">
    <source>
        <dbReference type="Google" id="ProtNLM"/>
    </source>
</evidence>
<reference evidence="2 3" key="1">
    <citation type="submission" date="2018-10" db="EMBL/GenBank/DDBJ databases">
        <title>Genomic Encyclopedia of Type Strains, Phase IV (KMG-IV): sequencing the most valuable type-strain genomes for metagenomic binning, comparative biology and taxonomic classification.</title>
        <authorList>
            <person name="Goeker M."/>
        </authorList>
    </citation>
    <scope>NUCLEOTIDE SEQUENCE [LARGE SCALE GENOMIC DNA]</scope>
    <source>
        <strain evidence="2 3">DSM 3303</strain>
    </source>
</reference>
<accession>A0A495BJE1</accession>
<dbReference type="InterPro" id="IPR035242">
    <property type="entry name" value="DUF5329"/>
</dbReference>
<evidence type="ECO:0000313" key="2">
    <source>
        <dbReference type="EMBL" id="RKQ61460.1"/>
    </source>
</evidence>
<comment type="caution">
    <text evidence="2">The sequence shown here is derived from an EMBL/GenBank/DDBJ whole genome shotgun (WGS) entry which is preliminary data.</text>
</comment>
<protein>
    <recommendedName>
        <fullName evidence="4">DUF5329 domain-containing protein</fullName>
    </recommendedName>
</protein>
<feature type="signal peptide" evidence="1">
    <location>
        <begin position="1"/>
        <end position="21"/>
    </location>
</feature>
<keyword evidence="1" id="KW-0732">Signal</keyword>
<evidence type="ECO:0000313" key="3">
    <source>
        <dbReference type="Proteomes" id="UP000279384"/>
    </source>
</evidence>
<evidence type="ECO:0000256" key="1">
    <source>
        <dbReference type="SAM" id="SignalP"/>
    </source>
</evidence>
<sequence length="119" mass="13478">MTRRGWWLLLPWLAAMSQAQPQPPVQQEVSLLLAEVAASGCEFYRNGGWYDAAAAARHLRDKFQYLQARRPLKRTEDFIEQAASRSSFSGNAYRVRCPGQATVASRQWLLARLARLRGG</sequence>
<dbReference type="Pfam" id="PF17263">
    <property type="entry name" value="DUF5329"/>
    <property type="match status" value="1"/>
</dbReference>
<dbReference type="AlphaFoldDB" id="A0A495BJE1"/>